<dbReference type="Pfam" id="PF18962">
    <property type="entry name" value="Por_Secre_tail"/>
    <property type="match status" value="1"/>
</dbReference>
<organism evidence="4 5">
    <name type="scientific">Soonwooa buanensis</name>
    <dbReference type="NCBI Taxonomy" id="619805"/>
    <lineage>
        <taxon>Bacteria</taxon>
        <taxon>Pseudomonadati</taxon>
        <taxon>Bacteroidota</taxon>
        <taxon>Flavobacteriia</taxon>
        <taxon>Flavobacteriales</taxon>
        <taxon>Weeksellaceae</taxon>
        <taxon>Chryseobacterium group</taxon>
        <taxon>Soonwooa</taxon>
    </lineage>
</organism>
<keyword evidence="1 2" id="KW-0732">Signal</keyword>
<dbReference type="NCBIfam" id="TIGR04183">
    <property type="entry name" value="Por_Secre_tail"/>
    <property type="match status" value="1"/>
</dbReference>
<dbReference type="Proteomes" id="UP000191112">
    <property type="component" value="Unassembled WGS sequence"/>
</dbReference>
<dbReference type="STRING" id="619805.SAMN05660477_02195"/>
<sequence>MKKRILLPLAAIAFLSTNNFDAQIRFTTTPAVANCIPLDINNSGTLVGAIDTTIHFLWPKDGNFTTIGSTLSGDNHLNTRIGEDNTKVIGFMRNPTTNLNEFSIYDTITQTWSYLGGMGSMDNTSSSPYAVTSDNTTIVGLGWLPGGGAHAIKWTQGEGFQDLGAAFPSSYSRADAISDDKTLIGGYQDQPNGARTGAYWKDGVQTIIKDANNNFVGSVRAISYDGSKLVGNPLYGKYPYILDVTTGVVKYIANLQLLGDPMYKGSANGITNDGKTVIGYYNSTRPLTNINESFIWSEEMGYKDFTAYIKSLGIDVQDEYLYATAISPDGLKIGGYTKTKKVFVVDISSYLATNNSTKTNVKVYPNPATNVLNISGLKAETKINIYNVAGQLVKTSTSAQIDINNLPKGNYVVSYEVDGKTTSQKFIKQ</sequence>
<evidence type="ECO:0000259" key="3">
    <source>
        <dbReference type="Pfam" id="PF18962"/>
    </source>
</evidence>
<reference evidence="4 5" key="1">
    <citation type="submission" date="2017-02" db="EMBL/GenBank/DDBJ databases">
        <authorList>
            <person name="Peterson S.W."/>
        </authorList>
    </citation>
    <scope>NUCLEOTIDE SEQUENCE [LARGE SCALE GENOMIC DNA]</scope>
    <source>
        <strain evidence="4 5">DSM 22323</strain>
    </source>
</reference>
<protein>
    <submittedName>
        <fullName evidence="4">Por secretion system C-terminal sorting domain-containing protein</fullName>
    </submittedName>
</protein>
<dbReference type="EMBL" id="FUYZ01000007">
    <property type="protein sequence ID" value="SKB98041.1"/>
    <property type="molecule type" value="Genomic_DNA"/>
</dbReference>
<proteinExistence type="predicted"/>
<keyword evidence="5" id="KW-1185">Reference proteome</keyword>
<evidence type="ECO:0000256" key="2">
    <source>
        <dbReference type="SAM" id="SignalP"/>
    </source>
</evidence>
<evidence type="ECO:0000313" key="4">
    <source>
        <dbReference type="EMBL" id="SKB98041.1"/>
    </source>
</evidence>
<dbReference type="RefSeq" id="WP_079667408.1">
    <property type="nucleotide sequence ID" value="NZ_FUYZ01000007.1"/>
</dbReference>
<accession>A0A1T5FPI8</accession>
<gene>
    <name evidence="4" type="ORF">SAMN05660477_02195</name>
</gene>
<dbReference type="AlphaFoldDB" id="A0A1T5FPI8"/>
<feature type="signal peptide" evidence="2">
    <location>
        <begin position="1"/>
        <end position="22"/>
    </location>
</feature>
<name>A0A1T5FPI8_9FLAO</name>
<feature type="chain" id="PRO_5012707655" evidence="2">
    <location>
        <begin position="23"/>
        <end position="429"/>
    </location>
</feature>
<evidence type="ECO:0000313" key="5">
    <source>
        <dbReference type="Proteomes" id="UP000191112"/>
    </source>
</evidence>
<dbReference type="InterPro" id="IPR026444">
    <property type="entry name" value="Secre_tail"/>
</dbReference>
<feature type="domain" description="Secretion system C-terminal sorting" evidence="3">
    <location>
        <begin position="363"/>
        <end position="427"/>
    </location>
</feature>
<evidence type="ECO:0000256" key="1">
    <source>
        <dbReference type="ARBA" id="ARBA00022729"/>
    </source>
</evidence>
<dbReference type="OrthoDB" id="1446312at2"/>